<organism evidence="2 3">
    <name type="scientific">Janthinobacterium psychrotolerans</name>
    <dbReference type="NCBI Taxonomy" id="1747903"/>
    <lineage>
        <taxon>Bacteria</taxon>
        <taxon>Pseudomonadati</taxon>
        <taxon>Pseudomonadota</taxon>
        <taxon>Betaproteobacteria</taxon>
        <taxon>Burkholderiales</taxon>
        <taxon>Oxalobacteraceae</taxon>
        <taxon>Janthinobacterium</taxon>
    </lineage>
</organism>
<accession>A0A1A7C8U0</accession>
<comment type="caution">
    <text evidence="2">The sequence shown here is derived from an EMBL/GenBank/DDBJ whole genome shotgun (WGS) entry which is preliminary data.</text>
</comment>
<evidence type="ECO:0000313" key="2">
    <source>
        <dbReference type="EMBL" id="OBV41190.1"/>
    </source>
</evidence>
<name>A0A1A7C8U0_9BURK</name>
<feature type="transmembrane region" description="Helical" evidence="1">
    <location>
        <begin position="66"/>
        <end position="91"/>
    </location>
</feature>
<reference evidence="2 3" key="1">
    <citation type="submission" date="2016-04" db="EMBL/GenBank/DDBJ databases">
        <title>Draft genome sequence of Janthinobacterium psychrotolerans sp. nov., isolated from freshwater sediments in Denmark.</title>
        <authorList>
            <person name="Gong X."/>
            <person name="Skrivergaard S."/>
            <person name="Korsgaard B.S."/>
            <person name="Schreiber L."/>
            <person name="Marshall I.P."/>
            <person name="Finster K."/>
            <person name="Schramm A."/>
        </authorList>
    </citation>
    <scope>NUCLEOTIDE SEQUENCE [LARGE SCALE GENOMIC DNA]</scope>
    <source>
        <strain evidence="2 3">S3-2</strain>
    </source>
</reference>
<keyword evidence="1" id="KW-1133">Transmembrane helix</keyword>
<keyword evidence="1" id="KW-0812">Transmembrane</keyword>
<feature type="transmembrane region" description="Helical" evidence="1">
    <location>
        <begin position="111"/>
        <end position="130"/>
    </location>
</feature>
<keyword evidence="1" id="KW-0472">Membrane</keyword>
<dbReference type="EMBL" id="LOCQ01000038">
    <property type="protein sequence ID" value="OBV41190.1"/>
    <property type="molecule type" value="Genomic_DNA"/>
</dbReference>
<dbReference type="AlphaFoldDB" id="A0A1A7C8U0"/>
<proteinExistence type="predicted"/>
<dbReference type="RefSeq" id="WP_065306264.1">
    <property type="nucleotide sequence ID" value="NZ_LOCQ01000038.1"/>
</dbReference>
<dbReference type="Proteomes" id="UP000092713">
    <property type="component" value="Unassembled WGS sequence"/>
</dbReference>
<dbReference type="STRING" id="1747903.ASR47_102547"/>
<gene>
    <name evidence="2" type="ORF">ASR47_102547</name>
</gene>
<evidence type="ECO:0000313" key="3">
    <source>
        <dbReference type="Proteomes" id="UP000092713"/>
    </source>
</evidence>
<protein>
    <submittedName>
        <fullName evidence="2">Uncharacterized protein</fullName>
    </submittedName>
</protein>
<feature type="transmembrane region" description="Helical" evidence="1">
    <location>
        <begin position="23"/>
        <end position="46"/>
    </location>
</feature>
<sequence length="131" mass="14785">MSDKIHSIKAAQPRPKKSLFRSFLRTTGMLLVTMLAMAVLVILAVLLMLVSDEARSLFQFIARYRIAAYCMHLVVTVCLWLAWAKIVAWLVKRSLVPESARQVLIERKGRWFAALVTLQLILLASAFGQIA</sequence>
<keyword evidence="3" id="KW-1185">Reference proteome</keyword>
<evidence type="ECO:0000256" key="1">
    <source>
        <dbReference type="SAM" id="Phobius"/>
    </source>
</evidence>